<feature type="domain" description="HDOD" evidence="1">
    <location>
        <begin position="74"/>
        <end position="138"/>
    </location>
</feature>
<dbReference type="EMBL" id="JAAGOH010000007">
    <property type="protein sequence ID" value="NDY91204.1"/>
    <property type="molecule type" value="Genomic_DNA"/>
</dbReference>
<protein>
    <submittedName>
        <fullName evidence="2">HDOD domain-containing protein</fullName>
    </submittedName>
</protein>
<sequence>MTPAPLPEIDPQRLAPPAALRPALQSLAGLDLDIALDDVLAPLQTDAAWTDALLTETQSPTLQTLREQLDPGMLRNLVLATGLTRLLPWPAGRDNQAFWRFSQNTAAAAHWLAGVAEEDPVQAHACGLLHALGGWVRLQLGGGPHPDGRDAERAAALLRAWGVGEHLAHAAAHVPHPTEGGADATLSCLVHVASWCAAQAEPQHLNPAPCPQAVGQRIGLLFTWDAQAGTLVGLDDVLMPPMPPLPTLRARLAQPTPTW</sequence>
<dbReference type="Proteomes" id="UP000484255">
    <property type="component" value="Unassembled WGS sequence"/>
</dbReference>
<proteinExistence type="predicted"/>
<evidence type="ECO:0000313" key="3">
    <source>
        <dbReference type="Proteomes" id="UP000484255"/>
    </source>
</evidence>
<keyword evidence="3" id="KW-1185">Reference proteome</keyword>
<dbReference type="Pfam" id="PF08668">
    <property type="entry name" value="HDOD"/>
    <property type="match status" value="1"/>
</dbReference>
<dbReference type="Gene3D" id="1.10.3210.10">
    <property type="entry name" value="Hypothetical protein af1432"/>
    <property type="match status" value="1"/>
</dbReference>
<accession>A0A7C9TJQ1</accession>
<reference evidence="2 3" key="1">
    <citation type="submission" date="2020-02" db="EMBL/GenBank/DDBJ databases">
        <title>Ideonella bacterium strain TBM-1.</title>
        <authorList>
            <person name="Chen W.-M."/>
        </authorList>
    </citation>
    <scope>NUCLEOTIDE SEQUENCE [LARGE SCALE GENOMIC DNA]</scope>
    <source>
        <strain evidence="2 3">TBM-1</strain>
    </source>
</reference>
<gene>
    <name evidence="2" type="ORF">G3A44_08350</name>
</gene>
<dbReference type="SUPFAM" id="SSF109604">
    <property type="entry name" value="HD-domain/PDEase-like"/>
    <property type="match status" value="1"/>
</dbReference>
<organism evidence="2 3">
    <name type="scientific">Ideonella livida</name>
    <dbReference type="NCBI Taxonomy" id="2707176"/>
    <lineage>
        <taxon>Bacteria</taxon>
        <taxon>Pseudomonadati</taxon>
        <taxon>Pseudomonadota</taxon>
        <taxon>Betaproteobacteria</taxon>
        <taxon>Burkholderiales</taxon>
        <taxon>Sphaerotilaceae</taxon>
        <taxon>Ideonella</taxon>
    </lineage>
</organism>
<comment type="caution">
    <text evidence="2">The sequence shown here is derived from an EMBL/GenBank/DDBJ whole genome shotgun (WGS) entry which is preliminary data.</text>
</comment>
<dbReference type="AlphaFoldDB" id="A0A7C9TJQ1"/>
<dbReference type="InterPro" id="IPR013976">
    <property type="entry name" value="HDOD"/>
</dbReference>
<evidence type="ECO:0000313" key="2">
    <source>
        <dbReference type="EMBL" id="NDY91204.1"/>
    </source>
</evidence>
<evidence type="ECO:0000259" key="1">
    <source>
        <dbReference type="Pfam" id="PF08668"/>
    </source>
</evidence>
<name>A0A7C9TJQ1_9BURK</name>
<dbReference type="RefSeq" id="WP_163457050.1">
    <property type="nucleotide sequence ID" value="NZ_JAAGOH010000007.1"/>
</dbReference>